<dbReference type="PANTHER" id="PTHR40661:SF2">
    <property type="entry name" value="HTH-TYPE TRANSCRIPTIONAL REGULATOR PRTR"/>
    <property type="match status" value="1"/>
</dbReference>
<dbReference type="Gene3D" id="2.10.109.10">
    <property type="entry name" value="Umud Fragment, subunit A"/>
    <property type="match status" value="1"/>
</dbReference>
<evidence type="ECO:0000256" key="1">
    <source>
        <dbReference type="ARBA" id="ARBA00023015"/>
    </source>
</evidence>
<sequence>MRMDISSIRRQNLLSLLKGRSKRVCAELWGTSPSYVSQMLSDKPTRNIGDDMARRVEVAELLPHGWLDQLHDESNRTPLNNVHTLPISRNSELDLLGDISSWDGETPVEDEEVEVPLFKEVELAAGSGSAAVMEIPGRCIRLSRATLRTCGVDPANAVAAQVTGRSMERVIFDGATIGIDRGTTSIHDGEIYAIDHDGMLRVKYLYRLPGGGLRLRSENDVEFPDEHYTAEQVAASIRIIGFVFWWSTIRPVNRRGRSF</sequence>
<dbReference type="InterPro" id="IPR036286">
    <property type="entry name" value="LexA/Signal_pep-like_sf"/>
</dbReference>
<evidence type="ECO:0000259" key="4">
    <source>
        <dbReference type="Pfam" id="PF00717"/>
    </source>
</evidence>
<protein>
    <submittedName>
        <fullName evidence="5">CI-like repressor</fullName>
    </submittedName>
</protein>
<evidence type="ECO:0000313" key="5">
    <source>
        <dbReference type="EMBL" id="XDI97918.1"/>
    </source>
</evidence>
<proteinExistence type="predicted"/>
<dbReference type="SUPFAM" id="SSF51306">
    <property type="entry name" value="LexA/Signal peptidase"/>
    <property type="match status" value="1"/>
</dbReference>
<dbReference type="GO" id="GO:0003677">
    <property type="term" value="F:DNA binding"/>
    <property type="evidence" value="ECO:0007669"/>
    <property type="project" value="UniProtKB-KW"/>
</dbReference>
<accession>A0AB39BYK6</accession>
<feature type="domain" description="Peptidase S24/S26A/S26B/S26C" evidence="4">
    <location>
        <begin position="122"/>
        <end position="243"/>
    </location>
</feature>
<dbReference type="CDD" id="cd06529">
    <property type="entry name" value="S24_LexA-like"/>
    <property type="match status" value="1"/>
</dbReference>
<dbReference type="InterPro" id="IPR039418">
    <property type="entry name" value="LexA-like"/>
</dbReference>
<dbReference type="Pfam" id="PF00717">
    <property type="entry name" value="Peptidase_S24"/>
    <property type="match status" value="1"/>
</dbReference>
<dbReference type="InterPro" id="IPR015927">
    <property type="entry name" value="Peptidase_S24_S26A/B/C"/>
</dbReference>
<reference evidence="5" key="1">
    <citation type="submission" date="2024-06" db="EMBL/GenBank/DDBJ databases">
        <authorList>
            <person name="Agudelo-Romero P."/>
            <person name="Caparros-Martin J.A."/>
            <person name="Sharma A."/>
            <person name="Saladie M."/>
            <person name="Stick S.M."/>
            <person name="O'Gara F."/>
        </authorList>
    </citation>
    <scope>NUCLEOTIDE SEQUENCE</scope>
    <source>
        <strain evidence="5">VContig5</strain>
    </source>
</reference>
<dbReference type="PANTHER" id="PTHR40661">
    <property type="match status" value="1"/>
</dbReference>
<dbReference type="EMBL" id="PP986819">
    <property type="protein sequence ID" value="XDI97918.1"/>
    <property type="molecule type" value="Genomic_DNA"/>
</dbReference>
<evidence type="ECO:0000256" key="2">
    <source>
        <dbReference type="ARBA" id="ARBA00023125"/>
    </source>
</evidence>
<organism evidence="5">
    <name type="scientific">Pakpunavirus sp</name>
    <dbReference type="NCBI Taxonomy" id="2833053"/>
    <lineage>
        <taxon>Viruses</taxon>
        <taxon>Duplodnaviria</taxon>
        <taxon>Heunggongvirae</taxon>
        <taxon>Uroviricota</taxon>
        <taxon>Caudoviricetes</taxon>
        <taxon>Vandenendeviridae</taxon>
        <taxon>Skurskavirinae</taxon>
        <taxon>Pakpunavirus</taxon>
    </lineage>
</organism>
<name>A0AB39BYK6_9CAUD</name>
<keyword evidence="1" id="KW-0805">Transcription regulation</keyword>
<keyword evidence="2" id="KW-0238">DNA-binding</keyword>
<evidence type="ECO:0000256" key="3">
    <source>
        <dbReference type="ARBA" id="ARBA00023163"/>
    </source>
</evidence>
<keyword evidence="3" id="KW-0804">Transcription</keyword>